<dbReference type="InterPro" id="IPR044294">
    <property type="entry name" value="Lipase-like"/>
</dbReference>
<dbReference type="AlphaFoldDB" id="A0A0D2LF07"/>
<feature type="region of interest" description="Disordered" evidence="1">
    <location>
        <begin position="315"/>
        <end position="377"/>
    </location>
</feature>
<evidence type="ECO:0000259" key="2">
    <source>
        <dbReference type="Pfam" id="PF05057"/>
    </source>
</evidence>
<dbReference type="PANTHER" id="PTHR12482:SF11">
    <property type="entry name" value="LIPASE YOR059C ISOFORM X1"/>
    <property type="match status" value="1"/>
</dbReference>
<dbReference type="OrthoDB" id="273452at2759"/>
<dbReference type="Gene3D" id="3.40.50.1820">
    <property type="entry name" value="alpha/beta hydrolase"/>
    <property type="match status" value="1"/>
</dbReference>
<evidence type="ECO:0000256" key="1">
    <source>
        <dbReference type="SAM" id="MobiDB-lite"/>
    </source>
</evidence>
<dbReference type="PANTHER" id="PTHR12482">
    <property type="entry name" value="LIPASE ROG1-RELATED-RELATED"/>
    <property type="match status" value="1"/>
</dbReference>
<accession>A0A0D2LF07</accession>
<dbReference type="InterPro" id="IPR007751">
    <property type="entry name" value="DUF676_lipase-like"/>
</dbReference>
<dbReference type="Pfam" id="PF05057">
    <property type="entry name" value="DUF676"/>
    <property type="match status" value="1"/>
</dbReference>
<dbReference type="RefSeq" id="XP_013904273.1">
    <property type="nucleotide sequence ID" value="XM_014048819.1"/>
</dbReference>
<evidence type="ECO:0000313" key="4">
    <source>
        <dbReference type="Proteomes" id="UP000054498"/>
    </source>
</evidence>
<dbReference type="EMBL" id="KK100534">
    <property type="protein sequence ID" value="KIZ05254.1"/>
    <property type="molecule type" value="Genomic_DNA"/>
</dbReference>
<proteinExistence type="predicted"/>
<dbReference type="KEGG" id="mng:MNEG_2703"/>
<feature type="domain" description="DUF676" evidence="2">
    <location>
        <begin position="1"/>
        <end position="243"/>
    </location>
</feature>
<gene>
    <name evidence="3" type="ORF">MNEG_2703</name>
</gene>
<dbReference type="Proteomes" id="UP000054498">
    <property type="component" value="Unassembled WGS sequence"/>
</dbReference>
<feature type="compositionally biased region" description="Gly residues" evidence="1">
    <location>
        <begin position="452"/>
        <end position="463"/>
    </location>
</feature>
<feature type="compositionally biased region" description="Low complexity" evidence="1">
    <location>
        <begin position="346"/>
        <end position="369"/>
    </location>
</feature>
<evidence type="ECO:0000313" key="3">
    <source>
        <dbReference type="EMBL" id="KIZ05254.1"/>
    </source>
</evidence>
<dbReference type="GeneID" id="25735581"/>
<reference evidence="3 4" key="1">
    <citation type="journal article" date="2013" name="BMC Genomics">
        <title>Reconstruction of the lipid metabolism for the microalga Monoraphidium neglectum from its genome sequence reveals characteristics suitable for biofuel production.</title>
        <authorList>
            <person name="Bogen C."/>
            <person name="Al-Dilaimi A."/>
            <person name="Albersmeier A."/>
            <person name="Wichmann J."/>
            <person name="Grundmann M."/>
            <person name="Rupp O."/>
            <person name="Lauersen K.J."/>
            <person name="Blifernez-Klassen O."/>
            <person name="Kalinowski J."/>
            <person name="Goesmann A."/>
            <person name="Mussgnug J.H."/>
            <person name="Kruse O."/>
        </authorList>
    </citation>
    <scope>NUCLEOTIDE SEQUENCE [LARGE SCALE GENOMIC DNA]</scope>
    <source>
        <strain evidence="3 4">SAG 48.87</strain>
    </source>
</reference>
<sequence length="475" mass="49695">MVNGLSGAPSNWDVLCEQLRKRLPPQVSADMLLHRSQANVRFATWDGIDRCGQRLADEVRAVAAAPENASLTRISFIGHSMGGLMARYALGVLFNPSAGTIAGLQPTHFITLATPHFGCDTDGVSAVPFITWSGGLPLLGDQIRGLLQGIAHATGAALLRRTGEHFFLLDGGGAADSAAPVPEAAPEKGRQRQTAFGTADADQPLLYQMTEDVPSKGLYFYSALKAFKTRTAYANTDGDHLVGWANSSLRPLDRLPPLPPEATREARGVVLEDPLPAAWDRDEWRKLQRLMANARSSGNGEPAAAAKLQEYRGSRAYEGPTSHPGQQVGGANGSSSSSSVWQALRNGSSSSSSSGGPNGSSGPQAASGSSDEDWGASADEDWATAAEANTAPEWGAESSAHNNIQVTRKVLNWQGKAVPRHLVEQLSAMERLLRDAGHAGAHSSKQSSPAGKAGGEGPDGAGMAGPQLATSVVGQ</sequence>
<feature type="region of interest" description="Disordered" evidence="1">
    <location>
        <begin position="435"/>
        <end position="475"/>
    </location>
</feature>
<dbReference type="InterPro" id="IPR029058">
    <property type="entry name" value="AB_hydrolase_fold"/>
</dbReference>
<organism evidence="3 4">
    <name type="scientific">Monoraphidium neglectum</name>
    <dbReference type="NCBI Taxonomy" id="145388"/>
    <lineage>
        <taxon>Eukaryota</taxon>
        <taxon>Viridiplantae</taxon>
        <taxon>Chlorophyta</taxon>
        <taxon>core chlorophytes</taxon>
        <taxon>Chlorophyceae</taxon>
        <taxon>CS clade</taxon>
        <taxon>Sphaeropleales</taxon>
        <taxon>Selenastraceae</taxon>
        <taxon>Monoraphidium</taxon>
    </lineage>
</organism>
<protein>
    <recommendedName>
        <fullName evidence="2">DUF676 domain-containing protein</fullName>
    </recommendedName>
</protein>
<dbReference type="SUPFAM" id="SSF53474">
    <property type="entry name" value="alpha/beta-Hydrolases"/>
    <property type="match status" value="1"/>
</dbReference>
<keyword evidence="4" id="KW-1185">Reference proteome</keyword>
<name>A0A0D2LF07_9CHLO</name>